<evidence type="ECO:0000256" key="2">
    <source>
        <dbReference type="SAM" id="SignalP"/>
    </source>
</evidence>
<feature type="region of interest" description="Disordered" evidence="1">
    <location>
        <begin position="226"/>
        <end position="256"/>
    </location>
</feature>
<dbReference type="Pfam" id="PF17479">
    <property type="entry name" value="DUF3048_C"/>
    <property type="match status" value="1"/>
</dbReference>
<dbReference type="RefSeq" id="WP_213531000.1">
    <property type="nucleotide sequence ID" value="NZ_BOVJ01000184.1"/>
</dbReference>
<keyword evidence="2" id="KW-0732">Signal</keyword>
<comment type="caution">
    <text evidence="5">The sequence shown here is derived from an EMBL/GenBank/DDBJ whole genome shotgun (WGS) entry which is preliminary data.</text>
</comment>
<dbReference type="Proteomes" id="UP000680304">
    <property type="component" value="Unassembled WGS sequence"/>
</dbReference>
<feature type="chain" id="PRO_5046850160" evidence="2">
    <location>
        <begin position="23"/>
        <end position="387"/>
    </location>
</feature>
<sequence>MNKSKVRRISALALIAAMLAAAGCQRPVEPETAPPEPAEEMPAQSEPQEEKPAAPAFTAPLTGLGLEEEAKERPIAVMINNFSAARPQSGLSHADMIWEILAEGGITRLVAIFQSESFDEPIGPIRSIRPYLIEIGESYRAVLAHAGGSTDAYAILQNKQAGKAYLDEITNAGSYFWRDSSRKAPHNLYSNLEKLREGADKKGYKADKRPPMFYFEELSQKAAADAESSSVTEGGAGTAGSADNAGSTDTAGSTETAPATSVDIRFLLKDYVVSYAYDAQEDVYKRSINGKSHIDLNTGEALEAANLVVLGADHQVYDNVGRLKINLDKGGEALLIRGGEAIRARWERLDGVIRIMKDGAELPFAPGKTFYHIVPNSPSFAEHVTLG</sequence>
<dbReference type="Pfam" id="PF11258">
    <property type="entry name" value="DUF3048"/>
    <property type="match status" value="1"/>
</dbReference>
<feature type="compositionally biased region" description="Polar residues" evidence="1">
    <location>
        <begin position="244"/>
        <end position="256"/>
    </location>
</feature>
<feature type="domain" description="DUF3048" evidence="4">
    <location>
        <begin position="262"/>
        <end position="370"/>
    </location>
</feature>
<dbReference type="InterPro" id="IPR035328">
    <property type="entry name" value="DUF3048_C"/>
</dbReference>
<feature type="domain" description="DUF3048" evidence="3">
    <location>
        <begin position="61"/>
        <end position="204"/>
    </location>
</feature>
<evidence type="ECO:0000259" key="3">
    <source>
        <dbReference type="Pfam" id="PF11258"/>
    </source>
</evidence>
<feature type="signal peptide" evidence="2">
    <location>
        <begin position="1"/>
        <end position="22"/>
    </location>
</feature>
<dbReference type="SUPFAM" id="SSF159774">
    <property type="entry name" value="YerB-like"/>
    <property type="match status" value="1"/>
</dbReference>
<feature type="region of interest" description="Disordered" evidence="1">
    <location>
        <begin position="25"/>
        <end position="54"/>
    </location>
</feature>
<dbReference type="EMBL" id="BOVJ01000184">
    <property type="protein sequence ID" value="GIQ66459.1"/>
    <property type="molecule type" value="Genomic_DNA"/>
</dbReference>
<organism evidence="5 6">
    <name type="scientific">Paenibacillus cisolokensis</name>
    <dbReference type="NCBI Taxonomy" id="1658519"/>
    <lineage>
        <taxon>Bacteria</taxon>
        <taxon>Bacillati</taxon>
        <taxon>Bacillota</taxon>
        <taxon>Bacilli</taxon>
        <taxon>Bacillales</taxon>
        <taxon>Paenibacillaceae</taxon>
        <taxon>Paenibacillus</taxon>
    </lineage>
</organism>
<dbReference type="Gene3D" id="3.50.90.10">
    <property type="entry name" value="YerB-like"/>
    <property type="match status" value="1"/>
</dbReference>
<accession>A0ABQ4NE24</accession>
<keyword evidence="5" id="KW-0449">Lipoprotein</keyword>
<dbReference type="InterPro" id="IPR023158">
    <property type="entry name" value="YerB-like_sf"/>
</dbReference>
<dbReference type="InterPro" id="IPR021416">
    <property type="entry name" value="DUF3048_N"/>
</dbReference>
<proteinExistence type="predicted"/>
<protein>
    <submittedName>
        <fullName evidence="5">Lipoprotein YerB</fullName>
    </submittedName>
</protein>
<dbReference type="PROSITE" id="PS51257">
    <property type="entry name" value="PROKAR_LIPOPROTEIN"/>
    <property type="match status" value="1"/>
</dbReference>
<evidence type="ECO:0000313" key="6">
    <source>
        <dbReference type="Proteomes" id="UP000680304"/>
    </source>
</evidence>
<evidence type="ECO:0000313" key="5">
    <source>
        <dbReference type="EMBL" id="GIQ66459.1"/>
    </source>
</evidence>
<keyword evidence="6" id="KW-1185">Reference proteome</keyword>
<evidence type="ECO:0000259" key="4">
    <source>
        <dbReference type="Pfam" id="PF17479"/>
    </source>
</evidence>
<evidence type="ECO:0000256" key="1">
    <source>
        <dbReference type="SAM" id="MobiDB-lite"/>
    </source>
</evidence>
<reference evidence="5 6" key="1">
    <citation type="submission" date="2021-04" db="EMBL/GenBank/DDBJ databases">
        <title>Draft genome sequence of Paenibacillus cisolokensis, LC2-13A.</title>
        <authorList>
            <person name="Uke A."/>
            <person name="Chhe C."/>
            <person name="Baramee S."/>
            <person name="Kosugi A."/>
        </authorList>
    </citation>
    <scope>NUCLEOTIDE SEQUENCE [LARGE SCALE GENOMIC DNA]</scope>
    <source>
        <strain evidence="5 6">LC2-13A</strain>
    </source>
</reference>
<name>A0ABQ4NE24_9BACL</name>
<gene>
    <name evidence="5" type="primary">yerB</name>
    <name evidence="5" type="ORF">PACILC2_50270</name>
</gene>